<evidence type="ECO:0000256" key="2">
    <source>
        <dbReference type="SAM" id="Coils"/>
    </source>
</evidence>
<evidence type="ECO:0000256" key="1">
    <source>
        <dbReference type="ARBA" id="ARBA00007549"/>
    </source>
</evidence>
<reference evidence="5" key="2">
    <citation type="submission" date="2020-05" db="UniProtKB">
        <authorList>
            <consortium name="EnsemblMetazoa"/>
        </authorList>
    </citation>
    <scope>IDENTIFICATION</scope>
    <source>
        <strain evidence="5">IAEA</strain>
    </source>
</reference>
<organism evidence="5 6">
    <name type="scientific">Glossina brevipalpis</name>
    <dbReference type="NCBI Taxonomy" id="37001"/>
    <lineage>
        <taxon>Eukaryota</taxon>
        <taxon>Metazoa</taxon>
        <taxon>Ecdysozoa</taxon>
        <taxon>Arthropoda</taxon>
        <taxon>Hexapoda</taxon>
        <taxon>Insecta</taxon>
        <taxon>Pterygota</taxon>
        <taxon>Neoptera</taxon>
        <taxon>Endopterygota</taxon>
        <taxon>Diptera</taxon>
        <taxon>Brachycera</taxon>
        <taxon>Muscomorpha</taxon>
        <taxon>Hippoboscoidea</taxon>
        <taxon>Glossinidae</taxon>
        <taxon>Glossina</taxon>
    </lineage>
</organism>
<accession>A0A1A9W0Y3</accession>
<feature type="compositionally biased region" description="Low complexity" evidence="3">
    <location>
        <begin position="802"/>
        <end position="813"/>
    </location>
</feature>
<feature type="region of interest" description="Disordered" evidence="3">
    <location>
        <begin position="273"/>
        <end position="347"/>
    </location>
</feature>
<feature type="compositionally biased region" description="Polar residues" evidence="3">
    <location>
        <begin position="788"/>
        <end position="801"/>
    </location>
</feature>
<feature type="compositionally biased region" description="Low complexity" evidence="3">
    <location>
        <begin position="385"/>
        <end position="399"/>
    </location>
</feature>
<reference evidence="6" key="1">
    <citation type="submission" date="2014-03" db="EMBL/GenBank/DDBJ databases">
        <authorList>
            <person name="Aksoy S."/>
            <person name="Warren W."/>
            <person name="Wilson R.K."/>
        </authorList>
    </citation>
    <scope>NUCLEOTIDE SEQUENCE [LARGE SCALE GENOMIC DNA]</scope>
    <source>
        <strain evidence="6">IAEA</strain>
    </source>
</reference>
<dbReference type="PROSITE" id="PS51257">
    <property type="entry name" value="PROKAR_LIPOPROTEIN"/>
    <property type="match status" value="1"/>
</dbReference>
<feature type="region of interest" description="Disordered" evidence="3">
    <location>
        <begin position="380"/>
        <end position="408"/>
    </location>
</feature>
<dbReference type="PANTHER" id="PTHR15904:SF17">
    <property type="entry name" value="RHO-GAP DOMAIN-CONTAINING PROTEIN"/>
    <property type="match status" value="1"/>
</dbReference>
<dbReference type="Pfam" id="PF26116">
    <property type="entry name" value="FAM13A"/>
    <property type="match status" value="1"/>
</dbReference>
<feature type="domain" description="FAM13A-like" evidence="4">
    <location>
        <begin position="826"/>
        <end position="893"/>
    </location>
</feature>
<proteinExistence type="inferred from homology"/>
<evidence type="ECO:0000313" key="5">
    <source>
        <dbReference type="EnsemblMetazoa" id="GBRI002364-PA"/>
    </source>
</evidence>
<feature type="region of interest" description="Disordered" evidence="3">
    <location>
        <begin position="766"/>
        <end position="813"/>
    </location>
</feature>
<evidence type="ECO:0000259" key="4">
    <source>
        <dbReference type="Pfam" id="PF26116"/>
    </source>
</evidence>
<sequence>MRHPNTGLSEDDLSRLTGSSSSSSASCCSKNSASSSPSSSSSSSSSSSPATSGANTPDCNESQQNQTLDLQQKQKSYEKHHHHHQQQHTNIITDQNDQILTEQLHNNKNTETSTNSNITTSTQHQQEQQIRFNSTYLPEIINPLEWQKSRKRKERLDSTSSAIQDRKLQRSNSEELLPPTQDNNNKLLATANTAASAPSDISNNALKTVKNADNIRRVSSEDFKRTPYDVYERELKDDTDSNQTLTADENDGSLANRQMLSWTVGVPIKDMSRRSRYETSPARSQRLSPIRMAYNNGNGNGKYRDSDDSECEHERRRSSERFCKSRVPPGRKASGVTKKTSGANNSIRYLPSKLNDENVYKYDLSTLKYERRGFVSKKANCTEKNSNGNSNSNSNSNTNDHNDNNLIDFGKKTKTLNVHLGGSNEEINNQTNVNQQQQQQQHHQQQKTSSKNSSQNSLHSIPLTTSAQEALPWDRSVPEDQTPVLSRRYATVQLHLDDSIDTAALLSKVKPFPPQMPKQAITAQSLSNAIDEDNRLETLNTFRTLTSLENVRTRELMQVIPSVMSFQSPEERLKQINKRLTALKKKLSQLEEAYENRMGYRPSQADRLNDKYMKNILSELSKLRKERHELKDDPMAALGLKSQNNSQEAQLRLEKMKITLREIEQTLNAKRDTAHRSDLLDDLTPNQLVQEKAAVQHCLLHFESLYGRPSSKEERDVARPLYDRYRQLKRFVSRSVLSTGTAASGAPDLPTILEHEAMVFESTTLQYSSNNSTETTNSPSDSVPPPTAVSSDESSTTNTVSQQQQQQQQKQQQQEVSENISALTIEQLWELLEKTREEKKLLKRTIREYETIFEEQMGRKMLKNDRKTIEDTYVQYKEKKAKTRLLQALIKKQISR</sequence>
<dbReference type="InterPro" id="IPR039102">
    <property type="entry name" value="FAM13"/>
</dbReference>
<protein>
    <recommendedName>
        <fullName evidence="4">FAM13A-like domain-containing protein</fullName>
    </recommendedName>
</protein>
<dbReference type="AlphaFoldDB" id="A0A1A9W0Y3"/>
<feature type="compositionally biased region" description="Low complexity" evidence="3">
    <location>
        <begin position="107"/>
        <end position="122"/>
    </location>
</feature>
<dbReference type="PANTHER" id="PTHR15904">
    <property type="entry name" value="FAM13"/>
    <property type="match status" value="1"/>
</dbReference>
<keyword evidence="6" id="KW-1185">Reference proteome</keyword>
<keyword evidence="2" id="KW-0175">Coiled coil</keyword>
<dbReference type="EnsemblMetazoa" id="GBRI002364-RA">
    <property type="protein sequence ID" value="GBRI002364-PA"/>
    <property type="gene ID" value="GBRI002364"/>
</dbReference>
<feature type="compositionally biased region" description="Basic and acidic residues" evidence="3">
    <location>
        <begin position="302"/>
        <end position="323"/>
    </location>
</feature>
<comment type="similarity">
    <text evidence="1">Belongs to the FAM13 family.</text>
</comment>
<feature type="compositionally biased region" description="Low complexity" evidence="3">
    <location>
        <begin position="768"/>
        <end position="781"/>
    </location>
</feature>
<feature type="compositionally biased region" description="Low complexity" evidence="3">
    <location>
        <begin position="17"/>
        <end position="55"/>
    </location>
</feature>
<feature type="coiled-coil region" evidence="2">
    <location>
        <begin position="832"/>
        <end position="879"/>
    </location>
</feature>
<dbReference type="STRING" id="37001.A0A1A9W0Y3"/>
<feature type="region of interest" description="Disordered" evidence="3">
    <location>
        <begin position="149"/>
        <end position="185"/>
    </location>
</feature>
<evidence type="ECO:0000256" key="3">
    <source>
        <dbReference type="SAM" id="MobiDB-lite"/>
    </source>
</evidence>
<name>A0A1A9W0Y3_9MUSC</name>
<feature type="compositionally biased region" description="Low complexity" evidence="3">
    <location>
        <begin position="63"/>
        <end position="74"/>
    </location>
</feature>
<dbReference type="InterPro" id="IPR059029">
    <property type="entry name" value="FAM13A_dom"/>
</dbReference>
<feature type="compositionally biased region" description="Polar residues" evidence="3">
    <location>
        <begin position="337"/>
        <end position="347"/>
    </location>
</feature>
<feature type="region of interest" description="Disordered" evidence="3">
    <location>
        <begin position="432"/>
        <end position="459"/>
    </location>
</feature>
<evidence type="ECO:0000313" key="6">
    <source>
        <dbReference type="Proteomes" id="UP000091820"/>
    </source>
</evidence>
<feature type="coiled-coil region" evidence="2">
    <location>
        <begin position="573"/>
        <end position="673"/>
    </location>
</feature>
<feature type="compositionally biased region" description="Low complexity" evidence="3">
    <location>
        <begin position="432"/>
        <end position="457"/>
    </location>
</feature>
<feature type="region of interest" description="Disordered" evidence="3">
    <location>
        <begin position="1"/>
        <end position="92"/>
    </location>
</feature>
<feature type="region of interest" description="Disordered" evidence="3">
    <location>
        <begin position="107"/>
        <end position="129"/>
    </location>
</feature>
<dbReference type="Proteomes" id="UP000091820">
    <property type="component" value="Unassembled WGS sequence"/>
</dbReference>
<dbReference type="VEuPathDB" id="VectorBase:GBRI002364"/>